<accession>A0A816BWL7</accession>
<feature type="non-terminal residue" evidence="2">
    <location>
        <position position="58"/>
    </location>
</feature>
<sequence>MEDKDPDYQPPYDPATDKEKLKEQITALNNFLSACGSKRKVNVTTSYKDLSYRVKLRY</sequence>
<organism evidence="2 3">
    <name type="scientific">Rotaria sordida</name>
    <dbReference type="NCBI Taxonomy" id="392033"/>
    <lineage>
        <taxon>Eukaryota</taxon>
        <taxon>Metazoa</taxon>
        <taxon>Spiralia</taxon>
        <taxon>Gnathifera</taxon>
        <taxon>Rotifera</taxon>
        <taxon>Eurotatoria</taxon>
        <taxon>Bdelloidea</taxon>
        <taxon>Philodinida</taxon>
        <taxon>Philodinidae</taxon>
        <taxon>Rotaria</taxon>
    </lineage>
</organism>
<reference evidence="2" key="1">
    <citation type="submission" date="2021-02" db="EMBL/GenBank/DDBJ databases">
        <authorList>
            <person name="Nowell W R."/>
        </authorList>
    </citation>
    <scope>NUCLEOTIDE SEQUENCE</scope>
</reference>
<dbReference type="AlphaFoldDB" id="A0A816BWL7"/>
<dbReference type="Proteomes" id="UP000663854">
    <property type="component" value="Unassembled WGS sequence"/>
</dbReference>
<keyword evidence="3" id="KW-1185">Reference proteome</keyword>
<dbReference type="PROSITE" id="PS51257">
    <property type="entry name" value="PROKAR_LIPOPROTEIN"/>
    <property type="match status" value="1"/>
</dbReference>
<evidence type="ECO:0000313" key="1">
    <source>
        <dbReference type="EMBL" id="CAF1378259.1"/>
    </source>
</evidence>
<dbReference type="EMBL" id="CAJNOL010006175">
    <property type="protein sequence ID" value="CAF1614962.1"/>
    <property type="molecule type" value="Genomic_DNA"/>
</dbReference>
<comment type="caution">
    <text evidence="2">The sequence shown here is derived from an EMBL/GenBank/DDBJ whole genome shotgun (WGS) entry which is preliminary data.</text>
</comment>
<dbReference type="Proteomes" id="UP000663870">
    <property type="component" value="Unassembled WGS sequence"/>
</dbReference>
<dbReference type="EMBL" id="CAJNOH010004726">
    <property type="protein sequence ID" value="CAF1378259.1"/>
    <property type="molecule type" value="Genomic_DNA"/>
</dbReference>
<gene>
    <name evidence="2" type="ORF">JXQ802_LOCUS49851</name>
    <name evidence="1" type="ORF">PYM288_LOCUS33719</name>
</gene>
<evidence type="ECO:0000313" key="2">
    <source>
        <dbReference type="EMBL" id="CAF1614962.1"/>
    </source>
</evidence>
<evidence type="ECO:0000313" key="3">
    <source>
        <dbReference type="Proteomes" id="UP000663870"/>
    </source>
</evidence>
<name>A0A816BWL7_9BILA</name>
<proteinExistence type="predicted"/>
<protein>
    <submittedName>
        <fullName evidence="2">Uncharacterized protein</fullName>
    </submittedName>
</protein>